<gene>
    <name evidence="2" type="ORF">UX06_C0015G0009</name>
</gene>
<feature type="region of interest" description="Disordered" evidence="1">
    <location>
        <begin position="1"/>
        <end position="93"/>
    </location>
</feature>
<dbReference type="EMBL" id="LCKT01000015">
    <property type="protein sequence ID" value="KKU04542.1"/>
    <property type="molecule type" value="Genomic_DNA"/>
</dbReference>
<dbReference type="Proteomes" id="UP000034696">
    <property type="component" value="Unassembled WGS sequence"/>
</dbReference>
<protein>
    <recommendedName>
        <fullName evidence="4">J domain-containing protein</fullName>
    </recommendedName>
</protein>
<feature type="compositionally biased region" description="Gly residues" evidence="1">
    <location>
        <begin position="230"/>
        <end position="241"/>
    </location>
</feature>
<evidence type="ECO:0000313" key="2">
    <source>
        <dbReference type="EMBL" id="KKU04542.1"/>
    </source>
</evidence>
<comment type="caution">
    <text evidence="2">The sequence shown here is derived from an EMBL/GenBank/DDBJ whole genome shotgun (WGS) entry which is preliminary data.</text>
</comment>
<evidence type="ECO:0000256" key="1">
    <source>
        <dbReference type="SAM" id="MobiDB-lite"/>
    </source>
</evidence>
<organism evidence="2 3">
    <name type="scientific">Candidatus Giovannonibacteria bacterium GW2011_GWA2_45_21</name>
    <dbReference type="NCBI Taxonomy" id="1618649"/>
    <lineage>
        <taxon>Bacteria</taxon>
        <taxon>Candidatus Giovannoniibacteriota</taxon>
    </lineage>
</organism>
<dbReference type="SUPFAM" id="SSF46565">
    <property type="entry name" value="Chaperone J-domain"/>
    <property type="match status" value="1"/>
</dbReference>
<evidence type="ECO:0008006" key="4">
    <source>
        <dbReference type="Google" id="ProtNLM"/>
    </source>
</evidence>
<feature type="compositionally biased region" description="Basic and acidic residues" evidence="1">
    <location>
        <begin position="19"/>
        <end position="76"/>
    </location>
</feature>
<proteinExistence type="predicted"/>
<dbReference type="InterPro" id="IPR036869">
    <property type="entry name" value="J_dom_sf"/>
</dbReference>
<feature type="region of interest" description="Disordered" evidence="1">
    <location>
        <begin position="216"/>
        <end position="254"/>
    </location>
</feature>
<sequence length="342" mass="39914">MSEKANKENPGSEDSPQEQFRKKQEEFKERLRKQNEELHARLKKMKEEQRAQWEKIKEEAKKRTGGDQSSEGRNEKNTQSSDNRFEKEWERDAASPEMSPFILNLLAEAREKALAYPGDLLFNRTERSRYTMDMMREDTLKLLSSTQSLSGLHDIFTRRIMEEVKARNLRATEQRHKELIRAWYTKGLDLLQSEFSRHRQRLLNLQEEMRRVVLGNVTRGGGRENEPQQPGGGRQRPGGNEGTRPGAPDQRQESDAIQRVMNEFKISRAEYDLVIGRIGAIPNPQFMGLVVRIFGTQDRKGVDAAYRMLAQKFHPDKGKTNRGERFKILSVFYNEYKRRVGK</sequence>
<name>A0A0G1M8X7_9BACT</name>
<reference evidence="2 3" key="1">
    <citation type="journal article" date="2015" name="Nature">
        <title>rRNA introns, odd ribosomes, and small enigmatic genomes across a large radiation of phyla.</title>
        <authorList>
            <person name="Brown C.T."/>
            <person name="Hug L.A."/>
            <person name="Thomas B.C."/>
            <person name="Sharon I."/>
            <person name="Castelle C.J."/>
            <person name="Singh A."/>
            <person name="Wilkins M.J."/>
            <person name="Williams K.H."/>
            <person name="Banfield J.F."/>
        </authorList>
    </citation>
    <scope>NUCLEOTIDE SEQUENCE [LARGE SCALE GENOMIC DNA]</scope>
</reference>
<dbReference type="Gene3D" id="1.10.287.110">
    <property type="entry name" value="DnaJ domain"/>
    <property type="match status" value="1"/>
</dbReference>
<evidence type="ECO:0000313" key="3">
    <source>
        <dbReference type="Proteomes" id="UP000034696"/>
    </source>
</evidence>
<accession>A0A0G1M8X7</accession>
<dbReference type="AlphaFoldDB" id="A0A0G1M8X7"/>
<feature type="compositionally biased region" description="Basic and acidic residues" evidence="1">
    <location>
        <begin position="83"/>
        <end position="93"/>
    </location>
</feature>